<organism evidence="1 2">
    <name type="scientific">Hanseniaspora valbyensis NRRL Y-1626</name>
    <dbReference type="NCBI Taxonomy" id="766949"/>
    <lineage>
        <taxon>Eukaryota</taxon>
        <taxon>Fungi</taxon>
        <taxon>Dikarya</taxon>
        <taxon>Ascomycota</taxon>
        <taxon>Saccharomycotina</taxon>
        <taxon>Saccharomycetes</taxon>
        <taxon>Saccharomycodales</taxon>
        <taxon>Saccharomycodaceae</taxon>
        <taxon>Hanseniaspora</taxon>
    </lineage>
</organism>
<dbReference type="OrthoDB" id="5801062at2759"/>
<keyword evidence="2" id="KW-1185">Reference proteome</keyword>
<dbReference type="AlphaFoldDB" id="A0A1B7T9N9"/>
<evidence type="ECO:0000313" key="1">
    <source>
        <dbReference type="EMBL" id="OBA25444.1"/>
    </source>
</evidence>
<accession>A0A1B7T9N9</accession>
<comment type="caution">
    <text evidence="1">The sequence shown here is derived from an EMBL/GenBank/DDBJ whole genome shotgun (WGS) entry which is preliminary data.</text>
</comment>
<evidence type="ECO:0000313" key="2">
    <source>
        <dbReference type="Proteomes" id="UP000092321"/>
    </source>
</evidence>
<reference evidence="2" key="1">
    <citation type="journal article" date="2016" name="Proc. Natl. Acad. Sci. U.S.A.">
        <title>Comparative genomics of biotechnologically important yeasts.</title>
        <authorList>
            <person name="Riley R."/>
            <person name="Haridas S."/>
            <person name="Wolfe K.H."/>
            <person name="Lopes M.R."/>
            <person name="Hittinger C.T."/>
            <person name="Goeker M."/>
            <person name="Salamov A.A."/>
            <person name="Wisecaver J.H."/>
            <person name="Long T.M."/>
            <person name="Calvey C.H."/>
            <person name="Aerts A.L."/>
            <person name="Barry K.W."/>
            <person name="Choi C."/>
            <person name="Clum A."/>
            <person name="Coughlan A.Y."/>
            <person name="Deshpande S."/>
            <person name="Douglass A.P."/>
            <person name="Hanson S.J."/>
            <person name="Klenk H.-P."/>
            <person name="LaButti K.M."/>
            <person name="Lapidus A."/>
            <person name="Lindquist E.A."/>
            <person name="Lipzen A.M."/>
            <person name="Meier-Kolthoff J.P."/>
            <person name="Ohm R.A."/>
            <person name="Otillar R.P."/>
            <person name="Pangilinan J.L."/>
            <person name="Peng Y."/>
            <person name="Rokas A."/>
            <person name="Rosa C.A."/>
            <person name="Scheuner C."/>
            <person name="Sibirny A.A."/>
            <person name="Slot J.C."/>
            <person name="Stielow J.B."/>
            <person name="Sun H."/>
            <person name="Kurtzman C.P."/>
            <person name="Blackwell M."/>
            <person name="Grigoriev I.V."/>
            <person name="Jeffries T.W."/>
        </authorList>
    </citation>
    <scope>NUCLEOTIDE SEQUENCE [LARGE SCALE GENOMIC DNA]</scope>
    <source>
        <strain evidence="2">NRRL Y-1626</strain>
    </source>
</reference>
<name>A0A1B7T9N9_9ASCO</name>
<dbReference type="Proteomes" id="UP000092321">
    <property type="component" value="Unassembled WGS sequence"/>
</dbReference>
<protein>
    <submittedName>
        <fullName evidence="1">Uncharacterized protein</fullName>
    </submittedName>
</protein>
<sequence>SKFFDNKYKKRLLKNENIETDTLPFIESKIEEDNDIDTQEKQSRIDDGKILLSTELYDEIGKENVNTNSNIINTVSIENLKRPNYIPPFANFNKNVKDESKDISYYPNVKIVDELLNISELKTMKTILTKEDAREKNLIKYINYYEENYLKKIISLKNIQIKLKICLNYNPIRLKPWRIQDFKLNKESGYYMKKEYKKTRKYWEQEKIIYDEFTDEYFKNFYKYFDNLKNVDNPLQLNERIAYPNTQELKEDKHYMRIYEYNNCKKMLLLALNHTIPREQRGYLFRKECLNSLVSTGLFNIEYECLLISFRKEIEEY</sequence>
<proteinExistence type="predicted"/>
<dbReference type="EMBL" id="LXPE01000101">
    <property type="protein sequence ID" value="OBA25444.1"/>
    <property type="molecule type" value="Genomic_DNA"/>
</dbReference>
<feature type="non-terminal residue" evidence="1">
    <location>
        <position position="1"/>
    </location>
</feature>
<gene>
    <name evidence="1" type="ORF">HANVADRAFT_53928</name>
</gene>